<accession>A0A8X7Y4P1</accession>
<evidence type="ECO:0000259" key="3">
    <source>
        <dbReference type="SMART" id="SM00255"/>
    </source>
</evidence>
<dbReference type="GO" id="GO:0006952">
    <property type="term" value="P:defense response"/>
    <property type="evidence" value="ECO:0007669"/>
    <property type="project" value="InterPro"/>
</dbReference>
<keyword evidence="1" id="KW-0433">Leucine-rich repeat</keyword>
<gene>
    <name evidence="4" type="ORF">POTOM_055183</name>
</gene>
<dbReference type="InterPro" id="IPR045344">
    <property type="entry name" value="C-JID"/>
</dbReference>
<keyword evidence="2" id="KW-0677">Repeat</keyword>
<dbReference type="Pfam" id="PF20160">
    <property type="entry name" value="C-JID"/>
    <property type="match status" value="1"/>
</dbReference>
<keyword evidence="5" id="KW-1185">Reference proteome</keyword>
<protein>
    <recommendedName>
        <fullName evidence="3">TIR domain-containing protein</fullName>
    </recommendedName>
</protein>
<evidence type="ECO:0000313" key="5">
    <source>
        <dbReference type="Proteomes" id="UP000886885"/>
    </source>
</evidence>
<dbReference type="OrthoDB" id="851836at2759"/>
<organism evidence="4 5">
    <name type="scientific">Populus tomentosa</name>
    <name type="common">Chinese white poplar</name>
    <dbReference type="NCBI Taxonomy" id="118781"/>
    <lineage>
        <taxon>Eukaryota</taxon>
        <taxon>Viridiplantae</taxon>
        <taxon>Streptophyta</taxon>
        <taxon>Embryophyta</taxon>
        <taxon>Tracheophyta</taxon>
        <taxon>Spermatophyta</taxon>
        <taxon>Magnoliopsida</taxon>
        <taxon>eudicotyledons</taxon>
        <taxon>Gunneridae</taxon>
        <taxon>Pentapetalae</taxon>
        <taxon>rosids</taxon>
        <taxon>fabids</taxon>
        <taxon>Malpighiales</taxon>
        <taxon>Salicaceae</taxon>
        <taxon>Saliceae</taxon>
        <taxon>Populus</taxon>
    </lineage>
</organism>
<dbReference type="InterPro" id="IPR001611">
    <property type="entry name" value="Leu-rich_rpt"/>
</dbReference>
<dbReference type="PROSITE" id="PS51450">
    <property type="entry name" value="LRR"/>
    <property type="match status" value="1"/>
</dbReference>
<evidence type="ECO:0000256" key="2">
    <source>
        <dbReference type="ARBA" id="ARBA00022737"/>
    </source>
</evidence>
<dbReference type="PANTHER" id="PTHR11017:SF559">
    <property type="entry name" value="DISEASE RESISTANCE PROTEIN CHL1"/>
    <property type="match status" value="1"/>
</dbReference>
<proteinExistence type="predicted"/>
<evidence type="ECO:0000313" key="4">
    <source>
        <dbReference type="EMBL" id="KAG6741903.1"/>
    </source>
</evidence>
<name>A0A8X7Y4P1_POPTO</name>
<dbReference type="Proteomes" id="UP000886885">
    <property type="component" value="Chromosome 17D"/>
</dbReference>
<dbReference type="EMBL" id="JAAWWB010000034">
    <property type="protein sequence ID" value="KAG6741903.1"/>
    <property type="molecule type" value="Genomic_DNA"/>
</dbReference>
<sequence>MFCTLLCRNESKSIKIIVEYISYKLSVTLPTISKKLVGIDSRVESLCSLEVLDLCACNLRQGALPEDIGCLSSLKSLDLSRNNFLSLPRSINQLFGLEMLALEDCTMLESLPEVPSRVQTVYLNGCISLKEIPNPIKLSSSKRSEFICLNCWELYNHNGQDSMGLTMLERYLKGLSNPRPGFGIAIPGNEIPGWFKHQSKGSSISVQVPSWSMGFVACVAFSANGESPSLFCHFKVNGRENYPSPMCISCNSIQVLSNHIWLFYLSFDHLKELKEWKHESFSNIELTFHPFQPGVKVKNCGVCLLSSVYITPRPSSAHFIVTSKEAASSFKASLAFSSSYHQWKANFFPSNVVTYLKSDLALRFIVPAEKEPEKVMAIRSRLFEAIEELGMSIVIFSRDCASLPWCFEELVKIVGFMDAMRSDTVFPVSYDVEQSKIDDQIENCTIVFDKNEENLRENEEKVQRWMDILSEVEISSGSKR</sequence>
<reference evidence="4" key="1">
    <citation type="journal article" date="2020" name="bioRxiv">
        <title>Hybrid origin of Populus tomentosa Carr. identified through genome sequencing and phylogenomic analysis.</title>
        <authorList>
            <person name="An X."/>
            <person name="Gao K."/>
            <person name="Chen Z."/>
            <person name="Li J."/>
            <person name="Yang X."/>
            <person name="Yang X."/>
            <person name="Zhou J."/>
            <person name="Guo T."/>
            <person name="Zhao T."/>
            <person name="Huang S."/>
            <person name="Miao D."/>
            <person name="Khan W.U."/>
            <person name="Rao P."/>
            <person name="Ye M."/>
            <person name="Lei B."/>
            <person name="Liao W."/>
            <person name="Wang J."/>
            <person name="Ji L."/>
            <person name="Li Y."/>
            <person name="Guo B."/>
            <person name="Mustafa N.S."/>
            <person name="Li S."/>
            <person name="Yun Q."/>
            <person name="Keller S.R."/>
            <person name="Mao J."/>
            <person name="Zhang R."/>
            <person name="Strauss S.H."/>
        </authorList>
    </citation>
    <scope>NUCLEOTIDE SEQUENCE</scope>
    <source>
        <strain evidence="4">GM15</strain>
        <tissue evidence="4">Leaf</tissue>
    </source>
</reference>
<dbReference type="GO" id="GO:0007165">
    <property type="term" value="P:signal transduction"/>
    <property type="evidence" value="ECO:0007669"/>
    <property type="project" value="InterPro"/>
</dbReference>
<evidence type="ECO:0000256" key="1">
    <source>
        <dbReference type="ARBA" id="ARBA00022614"/>
    </source>
</evidence>
<dbReference type="InterPro" id="IPR044974">
    <property type="entry name" value="Disease_R_plants"/>
</dbReference>
<dbReference type="InterPro" id="IPR000157">
    <property type="entry name" value="TIR_dom"/>
</dbReference>
<dbReference type="SMART" id="SM00255">
    <property type="entry name" value="TIR"/>
    <property type="match status" value="1"/>
</dbReference>
<feature type="domain" description="TIR" evidence="3">
    <location>
        <begin position="329"/>
        <end position="475"/>
    </location>
</feature>
<dbReference type="PANTHER" id="PTHR11017">
    <property type="entry name" value="LEUCINE-RICH REPEAT-CONTAINING PROTEIN"/>
    <property type="match status" value="1"/>
</dbReference>
<comment type="caution">
    <text evidence="4">The sequence shown here is derived from an EMBL/GenBank/DDBJ whole genome shotgun (WGS) entry which is preliminary data.</text>
</comment>
<dbReference type="AlphaFoldDB" id="A0A8X7Y4P1"/>
<dbReference type="Pfam" id="PF01582">
    <property type="entry name" value="TIR"/>
    <property type="match status" value="1"/>
</dbReference>